<keyword evidence="16" id="KW-0862">Zinc</keyword>
<dbReference type="GO" id="GO:0140351">
    <property type="term" value="F:glycosylceramide flippase activity"/>
    <property type="evidence" value="ECO:0007669"/>
    <property type="project" value="UniProtKB-ARBA"/>
</dbReference>
<dbReference type="InterPro" id="IPR000569">
    <property type="entry name" value="HECT_dom"/>
</dbReference>
<dbReference type="SUPFAM" id="SSF81660">
    <property type="entry name" value="Metal cation-transporting ATPase, ATP-binding domain N"/>
    <property type="match status" value="1"/>
</dbReference>
<dbReference type="InterPro" id="IPR032353">
    <property type="entry name" value="AZUL"/>
</dbReference>
<evidence type="ECO:0000256" key="14">
    <source>
        <dbReference type="ARBA" id="ARBA00022786"/>
    </source>
</evidence>
<evidence type="ECO:0000256" key="10">
    <source>
        <dbReference type="ARBA" id="ARBA00022692"/>
    </source>
</evidence>
<feature type="compositionally biased region" description="Basic residues" evidence="34">
    <location>
        <begin position="62"/>
        <end position="72"/>
    </location>
</feature>
<evidence type="ECO:0000259" key="36">
    <source>
        <dbReference type="PROSITE" id="PS50237"/>
    </source>
</evidence>
<evidence type="ECO:0000256" key="18">
    <source>
        <dbReference type="ARBA" id="ARBA00022842"/>
    </source>
</evidence>
<evidence type="ECO:0000256" key="29">
    <source>
        <dbReference type="ARBA" id="ARBA00077264"/>
    </source>
</evidence>
<feature type="binding site" evidence="32">
    <location>
        <position position="468"/>
    </location>
    <ligand>
        <name>Mg(2+)</name>
        <dbReference type="ChEBI" id="CHEBI:18420"/>
    </ligand>
</feature>
<feature type="transmembrane region" description="Helical" evidence="35">
    <location>
        <begin position="1202"/>
        <end position="1226"/>
    </location>
</feature>
<keyword evidence="11 32" id="KW-0479">Metal-binding</keyword>
<feature type="compositionally biased region" description="Low complexity" evidence="34">
    <location>
        <begin position="657"/>
        <end position="676"/>
    </location>
</feature>
<dbReference type="FunFam" id="3.30.2160.10:FF:000004">
    <property type="entry name" value="probable E3 ubiquitin-protein ligase HERC4 isoform X1"/>
    <property type="match status" value="1"/>
</dbReference>
<feature type="binding site" evidence="31">
    <location>
        <position position="466"/>
    </location>
    <ligand>
        <name>ATP</name>
        <dbReference type="ChEBI" id="CHEBI:30616"/>
    </ligand>
</feature>
<dbReference type="NCBIfam" id="TIGR01494">
    <property type="entry name" value="ATPase_P-type"/>
    <property type="match status" value="1"/>
</dbReference>
<evidence type="ECO:0000256" key="32">
    <source>
        <dbReference type="PIRSR" id="PIRSR606539-3"/>
    </source>
</evidence>
<dbReference type="GO" id="GO:1990531">
    <property type="term" value="C:phospholipid-translocating ATPase complex"/>
    <property type="evidence" value="ECO:0007669"/>
    <property type="project" value="UniProtKB-ARBA"/>
</dbReference>
<evidence type="ECO:0000256" key="2">
    <source>
        <dbReference type="ARBA" id="ARBA00004123"/>
    </source>
</evidence>
<feature type="region of interest" description="Disordered" evidence="34">
    <location>
        <begin position="657"/>
        <end position="713"/>
    </location>
</feature>
<feature type="compositionally biased region" description="Polar residues" evidence="34">
    <location>
        <begin position="677"/>
        <end position="694"/>
    </location>
</feature>
<feature type="binding site" evidence="31">
    <location>
        <position position="846"/>
    </location>
    <ligand>
        <name>ATP</name>
        <dbReference type="ChEBI" id="CHEBI:30616"/>
    </ligand>
</feature>
<evidence type="ECO:0000256" key="27">
    <source>
        <dbReference type="ARBA" id="ARBA00067504"/>
    </source>
</evidence>
<evidence type="ECO:0000313" key="37">
    <source>
        <dbReference type="EMBL" id="KAF0042610.1"/>
    </source>
</evidence>
<dbReference type="Gene3D" id="3.40.50.1000">
    <property type="entry name" value="HAD superfamily/HAD-like"/>
    <property type="match status" value="1"/>
</dbReference>
<evidence type="ECO:0000256" key="21">
    <source>
        <dbReference type="ARBA" id="ARBA00022989"/>
    </source>
</evidence>
<evidence type="ECO:0000256" key="11">
    <source>
        <dbReference type="ARBA" id="ARBA00022723"/>
    </source>
</evidence>
<dbReference type="NCBIfam" id="TIGR01652">
    <property type="entry name" value="ATPase-Plipid"/>
    <property type="match status" value="2"/>
</dbReference>
<dbReference type="InterPro" id="IPR023214">
    <property type="entry name" value="HAD_sf"/>
</dbReference>
<dbReference type="InterPro" id="IPR032630">
    <property type="entry name" value="P_typ_ATPase_c"/>
</dbReference>
<comment type="catalytic activity">
    <reaction evidence="26">
        <text>a beta-D-glucosyl-(1&lt;-&gt;1')-N-acylsphing-4-enine(out) + ATP + H2O = a beta-D-glucosyl-(1&lt;-&gt;1')-N-acylsphing-4-enine(in) + ADP + phosphate + H(+)</text>
        <dbReference type="Rhea" id="RHEA:66036"/>
        <dbReference type="ChEBI" id="CHEBI:15377"/>
        <dbReference type="ChEBI" id="CHEBI:15378"/>
        <dbReference type="ChEBI" id="CHEBI:22801"/>
        <dbReference type="ChEBI" id="CHEBI:30616"/>
        <dbReference type="ChEBI" id="CHEBI:43474"/>
        <dbReference type="ChEBI" id="CHEBI:456216"/>
    </reaction>
    <physiologicalReaction direction="left-to-right" evidence="26">
        <dbReference type="Rhea" id="RHEA:66037"/>
    </physiologicalReaction>
</comment>
<evidence type="ECO:0000256" key="8">
    <source>
        <dbReference type="ARBA" id="ARBA00022553"/>
    </source>
</evidence>
<protein>
    <recommendedName>
        <fullName evidence="27">Ubiquitin-protein ligase E3A</fullName>
        <ecNumber evidence="6">7.6.2.1</ecNumber>
    </recommendedName>
    <alternativeName>
        <fullName evidence="29">HECT-type ubiquitin transferase E3A</fullName>
    </alternativeName>
    <alternativeName>
        <fullName evidence="28">Oncogenic protein-associated protein E6-AP</fullName>
    </alternativeName>
</protein>
<evidence type="ECO:0000256" key="4">
    <source>
        <dbReference type="ARBA" id="ARBA00004496"/>
    </source>
</evidence>
<dbReference type="FunFam" id="3.40.50.1000:FF:000001">
    <property type="entry name" value="Phospholipid-transporting ATPase IC"/>
    <property type="match status" value="1"/>
</dbReference>
<dbReference type="GO" id="GO:0000287">
    <property type="term" value="F:magnesium ion binding"/>
    <property type="evidence" value="ECO:0007669"/>
    <property type="project" value="InterPro"/>
</dbReference>
<feature type="compositionally biased region" description="Basic and acidic residues" evidence="34">
    <location>
        <begin position="1450"/>
        <end position="1462"/>
    </location>
</feature>
<dbReference type="GO" id="GO:0048731">
    <property type="term" value="P:system development"/>
    <property type="evidence" value="ECO:0007669"/>
    <property type="project" value="UniProtKB-ARBA"/>
</dbReference>
<dbReference type="InterPro" id="IPR023299">
    <property type="entry name" value="ATPase_P-typ_cyto_dom_N"/>
</dbReference>
<evidence type="ECO:0000256" key="33">
    <source>
        <dbReference type="PROSITE-ProRule" id="PRU00104"/>
    </source>
</evidence>
<dbReference type="Gene3D" id="6.10.130.10">
    <property type="entry name" value="Ubiquitin-protein ligase E3A, N-terminal zinc-binding domain (AZUL)"/>
    <property type="match status" value="1"/>
</dbReference>
<evidence type="ECO:0000256" key="23">
    <source>
        <dbReference type="ARBA" id="ARBA00023136"/>
    </source>
</evidence>
<dbReference type="EMBL" id="VEVO01000005">
    <property type="protein sequence ID" value="KAF0042610.1"/>
    <property type="molecule type" value="Genomic_DNA"/>
</dbReference>
<evidence type="ECO:0000256" key="35">
    <source>
        <dbReference type="SAM" id="Phobius"/>
    </source>
</evidence>
<dbReference type="GO" id="GO:0010604">
    <property type="term" value="P:positive regulation of macromolecule metabolic process"/>
    <property type="evidence" value="ECO:0007669"/>
    <property type="project" value="UniProtKB-ARBA"/>
</dbReference>
<dbReference type="Pfam" id="PF00632">
    <property type="entry name" value="HECT"/>
    <property type="match status" value="1"/>
</dbReference>
<dbReference type="SFLD" id="SFLDG00002">
    <property type="entry name" value="C1.7:_P-type_atpase_like"/>
    <property type="match status" value="1"/>
</dbReference>
<dbReference type="PROSITE" id="PS00154">
    <property type="entry name" value="ATPASE_E1_E2"/>
    <property type="match status" value="1"/>
</dbReference>
<dbReference type="InterPro" id="IPR023298">
    <property type="entry name" value="ATPase_P-typ_TM_dom_sf"/>
</dbReference>
<feature type="transmembrane region" description="Helical" evidence="35">
    <location>
        <begin position="149"/>
        <end position="167"/>
    </location>
</feature>
<dbReference type="GO" id="GO:0030518">
    <property type="term" value="P:nuclear receptor-mediated steroid hormone signaling pathway"/>
    <property type="evidence" value="ECO:0007669"/>
    <property type="project" value="UniProtKB-ARBA"/>
</dbReference>
<feature type="transmembrane region" description="Helical" evidence="35">
    <location>
        <begin position="1264"/>
        <end position="1285"/>
    </location>
</feature>
<dbReference type="InterPro" id="IPR001757">
    <property type="entry name" value="P_typ_ATPase"/>
</dbReference>
<feature type="binding site" evidence="31">
    <location>
        <position position="1044"/>
    </location>
    <ligand>
        <name>ATP</name>
        <dbReference type="ChEBI" id="CHEBI:30616"/>
    </ligand>
</feature>
<feature type="compositionally biased region" description="Low complexity" evidence="34">
    <location>
        <begin position="1883"/>
        <end position="1897"/>
    </location>
</feature>
<dbReference type="Pfam" id="PF16212">
    <property type="entry name" value="PhoLip_ATPase_C"/>
    <property type="match status" value="1"/>
</dbReference>
<dbReference type="FunFam" id="2.70.150.10:FF:000022">
    <property type="entry name" value="Phospholipid-transporting ATPase"/>
    <property type="match status" value="1"/>
</dbReference>
<feature type="region of interest" description="Disordered" evidence="34">
    <location>
        <begin position="1778"/>
        <end position="1799"/>
    </location>
</feature>
<keyword evidence="8" id="KW-0597">Phosphoprotein</keyword>
<evidence type="ECO:0000256" key="31">
    <source>
        <dbReference type="PIRSR" id="PIRSR606539-2"/>
    </source>
</evidence>
<dbReference type="InterPro" id="IPR032631">
    <property type="entry name" value="P-type_ATPase_N"/>
</dbReference>
<dbReference type="GO" id="GO:0042752">
    <property type="term" value="P:regulation of circadian rhythm"/>
    <property type="evidence" value="ECO:0007669"/>
    <property type="project" value="UniProtKB-ARBA"/>
</dbReference>
<evidence type="ECO:0000256" key="13">
    <source>
        <dbReference type="ARBA" id="ARBA00022771"/>
    </source>
</evidence>
<evidence type="ECO:0000256" key="25">
    <source>
        <dbReference type="ARBA" id="ARBA00034036"/>
    </source>
</evidence>
<feature type="transmembrane region" description="Helical" evidence="35">
    <location>
        <begin position="125"/>
        <end position="143"/>
    </location>
</feature>
<keyword evidence="12 31" id="KW-0547">Nucleotide-binding</keyword>
<evidence type="ECO:0000256" key="17">
    <source>
        <dbReference type="ARBA" id="ARBA00022840"/>
    </source>
</evidence>
<feature type="binding site" evidence="31">
    <location>
        <position position="779"/>
    </location>
    <ligand>
        <name>ATP</name>
        <dbReference type="ChEBI" id="CHEBI:30616"/>
    </ligand>
</feature>
<comment type="cofactor">
    <cofactor evidence="1 32">
        <name>Mg(2+)</name>
        <dbReference type="ChEBI" id="CHEBI:18420"/>
    </cofactor>
</comment>
<gene>
    <name evidence="37" type="ORF">F2P81_006142</name>
</gene>
<feature type="binding site" evidence="31">
    <location>
        <position position="803"/>
    </location>
    <ligand>
        <name>ATP</name>
        <dbReference type="ChEBI" id="CHEBI:30616"/>
    </ligand>
</feature>
<evidence type="ECO:0000256" key="24">
    <source>
        <dbReference type="ARBA" id="ARBA00023242"/>
    </source>
</evidence>
<dbReference type="Proteomes" id="UP000438429">
    <property type="component" value="Unassembled WGS sequence"/>
</dbReference>
<keyword evidence="22" id="KW-0090">Biological rhythms</keyword>
<dbReference type="Gene3D" id="3.30.2160.10">
    <property type="entry name" value="Hect, E3 ligase catalytic domain"/>
    <property type="match status" value="1"/>
</dbReference>
<feature type="active site" description="Glycyl thioester intermediate" evidence="33">
    <location>
        <position position="2520"/>
    </location>
</feature>
<dbReference type="GO" id="GO:0005524">
    <property type="term" value="F:ATP binding"/>
    <property type="evidence" value="ECO:0007669"/>
    <property type="project" value="UniProtKB-KW"/>
</dbReference>
<feature type="region of interest" description="Disordered" evidence="34">
    <location>
        <begin position="507"/>
        <end position="575"/>
    </location>
</feature>
<keyword evidence="10 35" id="KW-0812">Transmembrane</keyword>
<dbReference type="FunFam" id="3.30.2410.10:FF:000003">
    <property type="entry name" value="probable E3 ubiquitin-protein ligase HERC4 isoform X1"/>
    <property type="match status" value="1"/>
</dbReference>
<evidence type="ECO:0000256" key="16">
    <source>
        <dbReference type="ARBA" id="ARBA00022833"/>
    </source>
</evidence>
<feature type="region of interest" description="Disordered" evidence="34">
    <location>
        <begin position="1368"/>
        <end position="1462"/>
    </location>
</feature>
<evidence type="ECO:0000256" key="26">
    <source>
        <dbReference type="ARBA" id="ARBA00050913"/>
    </source>
</evidence>
<keyword evidence="9" id="KW-0808">Transferase</keyword>
<dbReference type="FunFam" id="3.40.1110.10:FF:000009">
    <property type="entry name" value="Phospholipid-transporting ATPase"/>
    <property type="match status" value="1"/>
</dbReference>
<accession>A0A6A4TFT1</accession>
<keyword evidence="19" id="KW-0647">Proteasome</keyword>
<dbReference type="InterPro" id="IPR008250">
    <property type="entry name" value="ATPase_P-typ_transduc_dom_A_sf"/>
</dbReference>
<evidence type="ECO:0000256" key="15">
    <source>
        <dbReference type="ARBA" id="ARBA00022824"/>
    </source>
</evidence>
<dbReference type="InterPro" id="IPR044492">
    <property type="entry name" value="P_typ_ATPase_HD_dom"/>
</dbReference>
<feature type="compositionally biased region" description="Low complexity" evidence="34">
    <location>
        <begin position="40"/>
        <end position="56"/>
    </location>
</feature>
<dbReference type="PROSITE" id="PS50237">
    <property type="entry name" value="HECT"/>
    <property type="match status" value="1"/>
</dbReference>
<feature type="binding site" evidence="32">
    <location>
        <position position="1064"/>
    </location>
    <ligand>
        <name>Mg(2+)</name>
        <dbReference type="ChEBI" id="CHEBI:18420"/>
    </ligand>
</feature>
<dbReference type="SFLD" id="SFLDS00003">
    <property type="entry name" value="Haloacid_Dehalogenase"/>
    <property type="match status" value="1"/>
</dbReference>
<evidence type="ECO:0000256" key="1">
    <source>
        <dbReference type="ARBA" id="ARBA00001946"/>
    </source>
</evidence>
<feature type="transmembrane region" description="Helical" evidence="35">
    <location>
        <begin position="394"/>
        <end position="418"/>
    </location>
</feature>
<dbReference type="GO" id="GO:0005789">
    <property type="term" value="C:endoplasmic reticulum membrane"/>
    <property type="evidence" value="ECO:0007669"/>
    <property type="project" value="UniProtKB-SubCell"/>
</dbReference>
<feature type="binding site" evidence="31">
    <location>
        <position position="926"/>
    </location>
    <ligand>
        <name>ATP</name>
        <dbReference type="ChEBI" id="CHEBI:30616"/>
    </ligand>
</feature>
<keyword evidence="15" id="KW-0256">Endoplasmic reticulum</keyword>
<feature type="region of interest" description="Disordered" evidence="34">
    <location>
        <begin position="1863"/>
        <end position="1909"/>
    </location>
</feature>
<feature type="binding site" evidence="32">
    <location>
        <position position="466"/>
    </location>
    <ligand>
        <name>Mg(2+)</name>
        <dbReference type="ChEBI" id="CHEBI:18420"/>
    </ligand>
</feature>
<evidence type="ECO:0000256" key="20">
    <source>
        <dbReference type="ARBA" id="ARBA00022967"/>
    </source>
</evidence>
<feature type="binding site" evidence="31">
    <location>
        <position position="1038"/>
    </location>
    <ligand>
        <name>ATP</name>
        <dbReference type="ChEBI" id="CHEBI:30616"/>
    </ligand>
</feature>
<keyword evidence="20" id="KW-1278">Translocase</keyword>
<dbReference type="InterPro" id="IPR006539">
    <property type="entry name" value="P-type_ATPase_IV"/>
</dbReference>
<dbReference type="GO" id="GO:0016887">
    <property type="term" value="F:ATP hydrolysis activity"/>
    <property type="evidence" value="ECO:0007669"/>
    <property type="project" value="InterPro"/>
</dbReference>
<dbReference type="Pfam" id="PF16209">
    <property type="entry name" value="PhoLip_ATPase_N"/>
    <property type="match status" value="1"/>
</dbReference>
<feature type="transmembrane region" description="Helical" evidence="35">
    <location>
        <begin position="349"/>
        <end position="374"/>
    </location>
</feature>
<evidence type="ECO:0000256" key="22">
    <source>
        <dbReference type="ARBA" id="ARBA00023108"/>
    </source>
</evidence>
<dbReference type="GO" id="GO:0005634">
    <property type="term" value="C:nucleus"/>
    <property type="evidence" value="ECO:0007669"/>
    <property type="project" value="UniProtKB-SubCell"/>
</dbReference>
<feature type="binding site" evidence="31">
    <location>
        <position position="468"/>
    </location>
    <ligand>
        <name>ATP</name>
        <dbReference type="ChEBI" id="CHEBI:30616"/>
    </ligand>
</feature>
<dbReference type="CDD" id="cd02073">
    <property type="entry name" value="P-type_ATPase_APLT_Dnf-like"/>
    <property type="match status" value="1"/>
</dbReference>
<feature type="compositionally biased region" description="Acidic residues" evidence="34">
    <location>
        <begin position="8"/>
        <end position="25"/>
    </location>
</feature>
<feature type="binding site" evidence="31">
    <location>
        <position position="928"/>
    </location>
    <ligand>
        <name>ATP</name>
        <dbReference type="ChEBI" id="CHEBI:30616"/>
    </ligand>
</feature>
<dbReference type="Pfam" id="PF16558">
    <property type="entry name" value="AZUL"/>
    <property type="match status" value="1"/>
</dbReference>
<dbReference type="GO" id="GO:0008270">
    <property type="term" value="F:zinc ion binding"/>
    <property type="evidence" value="ECO:0007669"/>
    <property type="project" value="UniProtKB-KW"/>
</dbReference>
<keyword evidence="21 35" id="KW-1133">Transmembrane helix</keyword>
<evidence type="ECO:0000256" key="5">
    <source>
        <dbReference type="ARBA" id="ARBA00008109"/>
    </source>
</evidence>
<dbReference type="GO" id="GO:0048511">
    <property type="term" value="P:rhythmic process"/>
    <property type="evidence" value="ECO:0007669"/>
    <property type="project" value="UniProtKB-KW"/>
</dbReference>
<dbReference type="GO" id="GO:0080090">
    <property type="term" value="P:regulation of primary metabolic process"/>
    <property type="evidence" value="ECO:0007669"/>
    <property type="project" value="UniProtKB-ARBA"/>
</dbReference>
<keyword evidence="7" id="KW-0963">Cytoplasm</keyword>
<evidence type="ECO:0000256" key="7">
    <source>
        <dbReference type="ARBA" id="ARBA00022490"/>
    </source>
</evidence>
<evidence type="ECO:0000256" key="3">
    <source>
        <dbReference type="ARBA" id="ARBA00004477"/>
    </source>
</evidence>
<comment type="catalytic activity">
    <reaction evidence="25">
        <text>ATP + H2O + phospholipidSide 1 = ADP + phosphate + phospholipidSide 2.</text>
        <dbReference type="EC" id="7.6.2.1"/>
    </reaction>
</comment>
<dbReference type="GO" id="GO:0005886">
    <property type="term" value="C:plasma membrane"/>
    <property type="evidence" value="ECO:0007669"/>
    <property type="project" value="TreeGrafter"/>
</dbReference>
<dbReference type="SUPFAM" id="SSF81665">
    <property type="entry name" value="Calcium ATPase, transmembrane domain M"/>
    <property type="match status" value="1"/>
</dbReference>
<organism evidence="37 38">
    <name type="scientific">Scophthalmus maximus</name>
    <name type="common">Turbot</name>
    <name type="synonym">Psetta maxima</name>
    <dbReference type="NCBI Taxonomy" id="52904"/>
    <lineage>
        <taxon>Eukaryota</taxon>
        <taxon>Metazoa</taxon>
        <taxon>Chordata</taxon>
        <taxon>Craniata</taxon>
        <taxon>Vertebrata</taxon>
        <taxon>Euteleostomi</taxon>
        <taxon>Actinopterygii</taxon>
        <taxon>Neopterygii</taxon>
        <taxon>Teleostei</taxon>
        <taxon>Neoteleostei</taxon>
        <taxon>Acanthomorphata</taxon>
        <taxon>Carangaria</taxon>
        <taxon>Pleuronectiformes</taxon>
        <taxon>Pleuronectoidei</taxon>
        <taxon>Scophthalmidae</taxon>
        <taxon>Scophthalmus</taxon>
    </lineage>
</organism>
<reference evidence="37 38" key="1">
    <citation type="submission" date="2019-06" db="EMBL/GenBank/DDBJ databases">
        <title>Draft genomes of female and male turbot (Scophthalmus maximus).</title>
        <authorList>
            <person name="Xu H."/>
            <person name="Xu X.-W."/>
            <person name="Shao C."/>
            <person name="Chen S."/>
        </authorList>
    </citation>
    <scope>NUCLEOTIDE SEQUENCE [LARGE SCALE GENOMIC DNA]</scope>
    <source>
        <strain evidence="37">Ysfricsl-2016a</strain>
        <tissue evidence="37">Blood</tissue>
    </source>
</reference>
<proteinExistence type="inferred from homology"/>
<dbReference type="GO" id="GO:0016567">
    <property type="term" value="P:protein ubiquitination"/>
    <property type="evidence" value="ECO:0007669"/>
    <property type="project" value="UniProtKB-ARBA"/>
</dbReference>
<dbReference type="Gene3D" id="3.90.1750.10">
    <property type="entry name" value="Hect, E3 ligase catalytic domains"/>
    <property type="match status" value="1"/>
</dbReference>
<dbReference type="Pfam" id="PF13246">
    <property type="entry name" value="Cation_ATPase"/>
    <property type="match status" value="1"/>
</dbReference>
<feature type="binding site" evidence="31">
    <location>
        <position position="1067"/>
    </location>
    <ligand>
        <name>ATP</name>
        <dbReference type="ChEBI" id="CHEBI:30616"/>
    </ligand>
</feature>
<evidence type="ECO:0000256" key="30">
    <source>
        <dbReference type="PIRSR" id="PIRSR606539-1"/>
    </source>
</evidence>
<dbReference type="Gene3D" id="3.30.2410.10">
    <property type="entry name" value="Hect, E3 ligase catalytic domain"/>
    <property type="match status" value="1"/>
</dbReference>
<dbReference type="GO" id="GO:0048513">
    <property type="term" value="P:animal organ development"/>
    <property type="evidence" value="ECO:0007669"/>
    <property type="project" value="UniProtKB-ARBA"/>
</dbReference>
<dbReference type="GO" id="GO:0061630">
    <property type="term" value="F:ubiquitin protein ligase activity"/>
    <property type="evidence" value="ECO:0007669"/>
    <property type="project" value="UniProtKB-ARBA"/>
</dbReference>
<dbReference type="SMART" id="SM00119">
    <property type="entry name" value="HECTc"/>
    <property type="match status" value="1"/>
</dbReference>
<dbReference type="CDD" id="cd00078">
    <property type="entry name" value="HECTc"/>
    <property type="match status" value="1"/>
</dbReference>
<name>A0A6A4TFT1_SCOMX</name>
<keyword evidence="18 32" id="KW-0460">Magnesium</keyword>
<dbReference type="PRINTS" id="PR00119">
    <property type="entry name" value="CATATPASE"/>
</dbReference>
<comment type="subcellular location">
    <subcellularLocation>
        <location evidence="4">Cytoplasm</location>
    </subcellularLocation>
    <subcellularLocation>
        <location evidence="3">Endoplasmic reticulum membrane</location>
        <topology evidence="3">Multi-pass membrane protein</topology>
    </subcellularLocation>
    <subcellularLocation>
        <location evidence="2">Nucleus</location>
    </subcellularLocation>
</comment>
<feature type="transmembrane region" description="Helical" evidence="35">
    <location>
        <begin position="1306"/>
        <end position="1325"/>
    </location>
</feature>
<dbReference type="InterPro" id="IPR042556">
    <property type="entry name" value="AZUL_sf"/>
</dbReference>
<keyword evidence="24" id="KW-0539">Nucleus</keyword>
<dbReference type="SUPFAM" id="SSF56784">
    <property type="entry name" value="HAD-like"/>
    <property type="match status" value="1"/>
</dbReference>
<feature type="transmembrane region" description="Helical" evidence="35">
    <location>
        <begin position="1233"/>
        <end position="1252"/>
    </location>
</feature>
<dbReference type="FunFam" id="3.40.1110.10:FF:000091">
    <property type="entry name" value="Phospholipid-transporting ATPase"/>
    <property type="match status" value="1"/>
</dbReference>
<evidence type="ECO:0000256" key="28">
    <source>
        <dbReference type="ARBA" id="ARBA00077235"/>
    </source>
</evidence>
<keyword evidence="13" id="KW-0863">Zinc-finger</keyword>
<dbReference type="SFLD" id="SFLDF00027">
    <property type="entry name" value="p-type_atpase"/>
    <property type="match status" value="1"/>
</dbReference>
<keyword evidence="23 35" id="KW-0472">Membrane</keyword>
<dbReference type="PANTHER" id="PTHR24092">
    <property type="entry name" value="PROBABLE PHOSPHOLIPID-TRANSPORTING ATPASE"/>
    <property type="match status" value="1"/>
</dbReference>
<dbReference type="InterPro" id="IPR018303">
    <property type="entry name" value="ATPase_P-typ_P_site"/>
</dbReference>
<dbReference type="Gene3D" id="2.70.150.10">
    <property type="entry name" value="Calcium-transporting ATPase, cytoplasmic transduction domain A"/>
    <property type="match status" value="1"/>
</dbReference>
<feature type="active site" description="4-aspartylphosphate intermediate" evidence="30">
    <location>
        <position position="466"/>
    </location>
</feature>
<keyword evidence="17 31" id="KW-0067">ATP-binding</keyword>
<feature type="region of interest" description="Disordered" evidence="34">
    <location>
        <begin position="1662"/>
        <end position="1686"/>
    </location>
</feature>
<feature type="domain" description="HECT" evidence="36">
    <location>
        <begin position="2224"/>
        <end position="2552"/>
    </location>
</feature>
<comment type="caution">
    <text evidence="37">The sequence shown here is derived from an EMBL/GenBank/DDBJ whole genome shotgun (WGS) entry which is preliminary data.</text>
</comment>
<keyword evidence="14 33" id="KW-0833">Ubl conjugation pathway</keyword>
<feature type="region of interest" description="Disordered" evidence="34">
    <location>
        <begin position="1"/>
        <end position="79"/>
    </location>
</feature>
<evidence type="ECO:0000256" key="12">
    <source>
        <dbReference type="ARBA" id="ARBA00022741"/>
    </source>
</evidence>
<evidence type="ECO:0000313" key="38">
    <source>
        <dbReference type="Proteomes" id="UP000438429"/>
    </source>
</evidence>
<dbReference type="GO" id="GO:0045332">
    <property type="term" value="P:phospholipid translocation"/>
    <property type="evidence" value="ECO:0007669"/>
    <property type="project" value="TreeGrafter"/>
</dbReference>
<evidence type="ECO:0000256" key="19">
    <source>
        <dbReference type="ARBA" id="ARBA00022942"/>
    </source>
</evidence>
<dbReference type="FunFam" id="3.90.1750.10:FF:000008">
    <property type="entry name" value="Putative ubiquitin-protein ligase E3A"/>
    <property type="match status" value="1"/>
</dbReference>
<dbReference type="Gene3D" id="3.40.1110.10">
    <property type="entry name" value="Calcium-transporting ATPase, cytoplasmic domain N"/>
    <property type="match status" value="1"/>
</dbReference>
<comment type="similarity">
    <text evidence="5">Belongs to the cation transport ATPase (P-type) (TC 3.A.3) family. Type IV subfamily.</text>
</comment>
<evidence type="ECO:0000256" key="6">
    <source>
        <dbReference type="ARBA" id="ARBA00012189"/>
    </source>
</evidence>
<dbReference type="InterPro" id="IPR035983">
    <property type="entry name" value="Hect_E3_ubiquitin_ligase"/>
</dbReference>
<feature type="binding site" evidence="32">
    <location>
        <position position="1068"/>
    </location>
    <ligand>
        <name>Mg(2+)</name>
        <dbReference type="ChEBI" id="CHEBI:18420"/>
    </ligand>
</feature>
<evidence type="ECO:0000256" key="34">
    <source>
        <dbReference type="SAM" id="MobiDB-lite"/>
    </source>
</evidence>
<dbReference type="GO" id="GO:0006511">
    <property type="term" value="P:ubiquitin-dependent protein catabolic process"/>
    <property type="evidence" value="ECO:0007669"/>
    <property type="project" value="UniProtKB-ARBA"/>
</dbReference>
<dbReference type="PANTHER" id="PTHR24092:SF81">
    <property type="entry name" value="PHOSPHOLIPID-TRANSPORTING ATPASE VA"/>
    <property type="match status" value="1"/>
</dbReference>
<dbReference type="GO" id="GO:0000502">
    <property type="term" value="C:proteasome complex"/>
    <property type="evidence" value="ECO:0007669"/>
    <property type="project" value="UniProtKB-KW"/>
</dbReference>
<dbReference type="SUPFAM" id="SSF81653">
    <property type="entry name" value="Calcium ATPase, transduction domain A"/>
    <property type="match status" value="1"/>
</dbReference>
<dbReference type="FunFam" id="3.40.50.1000:FF:000023">
    <property type="entry name" value="Phospholipid-transporting ATPase"/>
    <property type="match status" value="1"/>
</dbReference>
<feature type="binding site" evidence="31">
    <location>
        <position position="927"/>
    </location>
    <ligand>
        <name>ATP</name>
        <dbReference type="ChEBI" id="CHEBI:30616"/>
    </ligand>
</feature>
<feature type="binding site" evidence="31">
    <location>
        <position position="1068"/>
    </location>
    <ligand>
        <name>ATP</name>
        <dbReference type="ChEBI" id="CHEBI:30616"/>
    </ligand>
</feature>
<feature type="binding site" evidence="31">
    <location>
        <position position="737"/>
    </location>
    <ligand>
        <name>ATP</name>
        <dbReference type="ChEBI" id="CHEBI:30616"/>
    </ligand>
</feature>
<sequence>MRGREREDLEGEEEEEEGEEEEGEEEDKKEAGLWGKFEARGSAMARGSGDAAAAKAPDVQGQRRRKKKKKGKESKTRTVRANILHDPAKGGESPHRQYASNEIKTTKYTVLSFLPKNLFEQFHRFANVYFVFIALLNFVPAVNAFQPELALAPVVFILSVTAIKDLWEDYRRHRSDKEINHMDCLVYARAERRYVEKYWKEVRVGDFIRLRCNEILPADVLLLSTSDPDRLCHIETATLDGETNLKQRQVVRSFFDLDCDFDPLKYNGIIECEKPNNDLNRFRGYIIHRSGRRDALYKENLLLRGCTIRNTEEAVGIVIYAGHETKAMLNNNGPRYKRSKLERQMNVDVFWCVIILLVMCLFAAVGHGLWMFQYGDKRPVFDVLSPEGTDLSPIMSAIYLFLTMIIVFQVLIPISLFVSIEIVKICQVYFIHQDMDLYDEETDSHLQCRALNITEDLGQMQYIFSDKTGTLTENKMVFRRCTVAGVEYSHDANARRLAMYQEMDSEEEECTSHGGTLPRRDSVTSHHSAPVVVLRSQSTKSHRRTGSRAEAKRASILSKHTAFSSPMEKDITPDPQLLDKVNECSGQMDFMRFHSQPMSQLPSDLSDIIDFFIALTICNTVVVSSPNQPRQKVRMRFELKSPVKTIEDFIKRFTPSRLTSGSNSSSSSSLVTNRSSNKGCSSMLSSPSAESTLTKLDEEHPRGGLDQAFSPAPPSYDGKLWNLEEGELRYEAESPDEAALVYAARAYKCSLVGRLPDQVTVELPHLGKLSFELLHTLGFDSTRKRMSVVVRHPLTDQITVYTKGADSVIMDLIKPPNTGNSKGKRQKKIVYRTQNYLNLYAADGLRTLCIAKKIMSKDEYACWLQRHLQAETAIQGREELLYESALRLETNLQLLGATGIEDRLQDGVPETIASLRKAGLQIWVLTGDKQETAVNIAYACKLLDPEEEILTLNADSQEGCALLLEESLHYIQTKFLCSATDQIYPSSSPPSSSHTIPLVVHRLGLVIDGRTLAYALDKSLEDKFLAVARSCRSVLCCRSTPLQKSMVVKLVRNKLKVMTLAIGDGANDVSMIQVADVGVGISGQEGMQAVMASDFALPRFQYLQKLLLVHGHWCYSRLANMILYFFYKNAMFVALVFWYQFYCGFSGSAMIDQWYLIFFNLMFSAFPQLITGTLDKDVSTETLQQLPQLYVSGQNSEEYKPYMFWMNMIDAFYQSLVCFFIPYFAYADSDVDLFTWGTPITSLALFTILLHLGIETKTWTWMNWLSIAFSVALFLTVALCYNASCPTCYSPSNPYWTMQRLLQDPLFYLLCVITPVAALLPRYFYRACQGTLFPSPVQVGRQLDKLPAETRRNILSLSRVKVGSPLSPEPPFLSLTKPSPKGCNKKDQRGFPGSETSQAKKGPVLPADEETGQRSPLEPSDSEMGPSDIYTLVPEEIDAPPYTKDAPPFLEERRPPSDKDSECLDKTLELSERSLSSWITSTPLLAQTDCVQLTLPPDGGSRLACKRNKARLRRHCGLKSDSLFLRRDALYPQKHVLLRSVLLASHLPLHFGGQKESSSSLFTNPSQERSLAVHTAVKTPAASELCRKTEILKHCVHGGDESYLTSLQAVGRQTTDRQFDFVPVVRSTSVTNNIVNDLPVAEEDDSSPLKNQNLRLVTVRSRRRPSRVEAVPHRSRRTTPAPHRTGTAAVPLDTGAFVFCSVTDRHTGLSLKSQVGGTRNRATAKHLIEGYYRQLTQGCGNGDCTNEFCASHGDFQPLDNNSAAAKALEMFKINAKLCPRPSKSESDPSRPGSSADERMSDIDLSSAKEDFSDVHYLTENNVCTILSFCEEEGDYSALIRVIGRVFSSSEALMKSFRKDEPNATELVDSWTPTGVDKDEEQSEQSSETTRASSSTASPDESPKEDHGPCEVTVDIDAVRRVYDRLLTIDQLEASLVNALVYLTPNMVLDLDYLDVYETTPDYLNIFVIVMENGNLHSPEYLEVALPQFCKAMSKLPVTALARLSRLWSTYGLPHIRRMMETFQQLITYTVVSNEYNAQNLVNDDDTVVAATQCLKVVFYANILGGDVDVEHNDEDEDDSESDELSLHELLGEERLYKKGPRIDPLERALGVRTIDSIRPLIPFEDFVNESVNDVVEMDKDFTFFKVNAETKFSFQSCPFILSVITKNQGLYYDNRIRMYSERRLTALYSMVQGQQPNPYLKLKVRRDHIIDDALVRLEMISMENPSDLKKQLFVEFEGEQGVDEGGVSKEFFLLVLEEIFNLDIGMFTYDSDTKLFWFNSSSLETEAQYTLIGIVLGLAIYNNCILDVHFPMVVYRKLLGKKGTYLDLSDSHPALYQSLKGLLEYTGNVEEDMALTFQISHTDLFGNPILYDLKEQGDQIPVTKENRQEFVDLYAEYILNKGVERQFRAFKKGFLMVTSESPLKYLFRPEEVELLICGSPKLDFEALEKTTEYDGGYTKDSQIIKDFWETIHLFAEEQKRLFLQFTTGTDRAPVGGLGKLKMIIAKNGSDTDRLPTSHTCFNALLLPEYSSKEKLKERLLKAITYAKGFGML</sequence>
<dbReference type="EC" id="7.6.2.1" evidence="6"/>
<dbReference type="InterPro" id="IPR036412">
    <property type="entry name" value="HAD-like_sf"/>
</dbReference>
<dbReference type="SUPFAM" id="SSF56204">
    <property type="entry name" value="Hect, E3 ligase catalytic domain"/>
    <property type="match status" value="1"/>
</dbReference>
<evidence type="ECO:0000256" key="9">
    <source>
        <dbReference type="ARBA" id="ARBA00022679"/>
    </source>
</evidence>
<feature type="binding site" evidence="31">
    <location>
        <position position="467"/>
    </location>
    <ligand>
        <name>ATP</name>
        <dbReference type="ChEBI" id="CHEBI:30616"/>
    </ligand>
</feature>